<dbReference type="OrthoDB" id="30985at2157"/>
<dbReference type="InParanoid" id="D9PZQ6"/>
<dbReference type="HOGENOM" id="CLU_157709_0_0_2"/>
<keyword evidence="2" id="KW-1185">Reference proteome</keyword>
<reference evidence="1 2" key="1">
    <citation type="journal article" date="2010" name="Appl. Environ. Microbiol.">
        <title>The genome sequence of the crenarchaeon Acidilobus saccharovorans supports a new order, Acidilobales, and suggests an important ecological role in terrestrial acidic hot springs.</title>
        <authorList>
            <person name="Mardanov A.V."/>
            <person name="Svetlitchnyi V.A."/>
            <person name="Beletsky A.V."/>
            <person name="Prokofeva M.I."/>
            <person name="Bonch-Osmolovskaya E.A."/>
            <person name="Ravin N.V."/>
            <person name="Skryabin K.G."/>
        </authorList>
    </citation>
    <scope>NUCLEOTIDE SEQUENCE [LARGE SCALE GENOMIC DNA]</scope>
    <source>
        <strain evidence="2">DSM 16705 / JCM 18335 / VKM B-2471 / 345-15</strain>
    </source>
</reference>
<dbReference type="AlphaFoldDB" id="D9PZQ6"/>
<dbReference type="EMBL" id="CP001742">
    <property type="protein sequence ID" value="ADL18544.1"/>
    <property type="molecule type" value="Genomic_DNA"/>
</dbReference>
<protein>
    <submittedName>
        <fullName evidence="1">Uncharacterized protein</fullName>
    </submittedName>
</protein>
<dbReference type="KEGG" id="asc:ASAC_0136"/>
<gene>
    <name evidence="1" type="ordered locus">ASAC_0136</name>
</gene>
<accession>D9PZQ6</accession>
<sequence>MSSGDEGKVDIGKMLSFIPPASTLYSKQSKIQEKRVKLIHDAAVEQGTLRISKKLATELGITDEAEIAVGGKIRLRLKAAIDESTDDDTSVWANPDEMREHGIADRSTVSVRSPK</sequence>
<evidence type="ECO:0000313" key="2">
    <source>
        <dbReference type="Proteomes" id="UP000000346"/>
    </source>
</evidence>
<dbReference type="Proteomes" id="UP000000346">
    <property type="component" value="Chromosome"/>
</dbReference>
<proteinExistence type="predicted"/>
<evidence type="ECO:0000313" key="1">
    <source>
        <dbReference type="EMBL" id="ADL18544.1"/>
    </source>
</evidence>
<dbReference type="eggNOG" id="arCOG04224">
    <property type="taxonomic scope" value="Archaea"/>
</dbReference>
<organism evidence="1 2">
    <name type="scientific">Acidilobus saccharovorans (strain DSM 16705 / JCM 18335 / VKM B-2471 / 345-15)</name>
    <dbReference type="NCBI Taxonomy" id="666510"/>
    <lineage>
        <taxon>Archaea</taxon>
        <taxon>Thermoproteota</taxon>
        <taxon>Thermoprotei</taxon>
        <taxon>Acidilobales</taxon>
        <taxon>Acidilobaceae</taxon>
        <taxon>Acidilobus</taxon>
    </lineage>
</organism>
<dbReference type="STRING" id="666510.ASAC_0136"/>
<name>D9PZQ6_ACIS3</name>
<dbReference type="GeneID" id="9498350"/>
<dbReference type="RefSeq" id="WP_013266056.1">
    <property type="nucleotide sequence ID" value="NC_014374.1"/>
</dbReference>